<dbReference type="InterPro" id="IPR013087">
    <property type="entry name" value="Znf_C2H2_type"/>
</dbReference>
<dbReference type="AlphaFoldDB" id="A0A6A5XY28"/>
<dbReference type="RefSeq" id="XP_033386411.1">
    <property type="nucleotide sequence ID" value="XM_033523067.1"/>
</dbReference>
<evidence type="ECO:0000256" key="1">
    <source>
        <dbReference type="SAM" id="MobiDB-lite"/>
    </source>
</evidence>
<evidence type="ECO:0000259" key="2">
    <source>
        <dbReference type="PROSITE" id="PS00028"/>
    </source>
</evidence>
<evidence type="ECO:0000313" key="4">
    <source>
        <dbReference type="Proteomes" id="UP000799778"/>
    </source>
</evidence>
<dbReference type="EMBL" id="ML978068">
    <property type="protein sequence ID" value="KAF2018072.1"/>
    <property type="molecule type" value="Genomic_DNA"/>
</dbReference>
<feature type="non-terminal residue" evidence="3">
    <location>
        <position position="214"/>
    </location>
</feature>
<dbReference type="Gene3D" id="3.30.160.60">
    <property type="entry name" value="Classic Zinc Finger"/>
    <property type="match status" value="1"/>
</dbReference>
<evidence type="ECO:0000313" key="3">
    <source>
        <dbReference type="EMBL" id="KAF2018072.1"/>
    </source>
</evidence>
<dbReference type="Proteomes" id="UP000799778">
    <property type="component" value="Unassembled WGS sequence"/>
</dbReference>
<dbReference type="SUPFAM" id="SSF57667">
    <property type="entry name" value="beta-beta-alpha zinc fingers"/>
    <property type="match status" value="1"/>
</dbReference>
<protein>
    <recommendedName>
        <fullName evidence="2">C2H2-type domain-containing protein</fullName>
    </recommendedName>
</protein>
<gene>
    <name evidence="3" type="ORF">BU24DRAFT_335351</name>
</gene>
<organism evidence="3 4">
    <name type="scientific">Aaosphaeria arxii CBS 175.79</name>
    <dbReference type="NCBI Taxonomy" id="1450172"/>
    <lineage>
        <taxon>Eukaryota</taxon>
        <taxon>Fungi</taxon>
        <taxon>Dikarya</taxon>
        <taxon>Ascomycota</taxon>
        <taxon>Pezizomycotina</taxon>
        <taxon>Dothideomycetes</taxon>
        <taxon>Pleosporomycetidae</taxon>
        <taxon>Pleosporales</taxon>
        <taxon>Pleosporales incertae sedis</taxon>
        <taxon>Aaosphaeria</taxon>
    </lineage>
</organism>
<accession>A0A6A5XY28</accession>
<feature type="region of interest" description="Disordered" evidence="1">
    <location>
        <begin position="163"/>
        <end position="184"/>
    </location>
</feature>
<dbReference type="GeneID" id="54280464"/>
<feature type="non-terminal residue" evidence="3">
    <location>
        <position position="1"/>
    </location>
</feature>
<dbReference type="InterPro" id="IPR036236">
    <property type="entry name" value="Znf_C2H2_sf"/>
</dbReference>
<reference evidence="3" key="1">
    <citation type="journal article" date="2020" name="Stud. Mycol.">
        <title>101 Dothideomycetes genomes: a test case for predicting lifestyles and emergence of pathogens.</title>
        <authorList>
            <person name="Haridas S."/>
            <person name="Albert R."/>
            <person name="Binder M."/>
            <person name="Bloem J."/>
            <person name="Labutti K."/>
            <person name="Salamov A."/>
            <person name="Andreopoulos B."/>
            <person name="Baker S."/>
            <person name="Barry K."/>
            <person name="Bills G."/>
            <person name="Bluhm B."/>
            <person name="Cannon C."/>
            <person name="Castanera R."/>
            <person name="Culley D."/>
            <person name="Daum C."/>
            <person name="Ezra D."/>
            <person name="Gonzalez J."/>
            <person name="Henrissat B."/>
            <person name="Kuo A."/>
            <person name="Liang C."/>
            <person name="Lipzen A."/>
            <person name="Lutzoni F."/>
            <person name="Magnuson J."/>
            <person name="Mondo S."/>
            <person name="Nolan M."/>
            <person name="Ohm R."/>
            <person name="Pangilinan J."/>
            <person name="Park H.-J."/>
            <person name="Ramirez L."/>
            <person name="Alfaro M."/>
            <person name="Sun H."/>
            <person name="Tritt A."/>
            <person name="Yoshinaga Y."/>
            <person name="Zwiers L.-H."/>
            <person name="Turgeon B."/>
            <person name="Goodwin S."/>
            <person name="Spatafora J."/>
            <person name="Crous P."/>
            <person name="Grigoriev I."/>
        </authorList>
    </citation>
    <scope>NUCLEOTIDE SEQUENCE</scope>
    <source>
        <strain evidence="3">CBS 175.79</strain>
    </source>
</reference>
<sequence length="214" mass="25744">KDQFPTCVSRTKRSRRSTKEPKYWCTSCGEGFGEKYDWKRHEVVYQEWTETYHCDNCDKVYHLDKDFIHHHQKSHRCRTCAEKQHLELARRKRKGRTGWGCGFCTKYHSDWTERCNHIAWHFEKNGDTMEKWKHSRVILSLLQQPYIWQEWMRLLDAKQETNPNFGWKKQKTGRAEGYPDSDRPPHLQDLLEFFEPGQDAAPIVKLAYNLGHRS</sequence>
<feature type="domain" description="C2H2-type" evidence="2">
    <location>
        <begin position="54"/>
        <end position="75"/>
    </location>
</feature>
<proteinExistence type="predicted"/>
<dbReference type="PROSITE" id="PS00028">
    <property type="entry name" value="ZINC_FINGER_C2H2_1"/>
    <property type="match status" value="1"/>
</dbReference>
<name>A0A6A5XY28_9PLEO</name>
<keyword evidence="4" id="KW-1185">Reference proteome</keyword>
<dbReference type="OrthoDB" id="654211at2759"/>